<evidence type="ECO:0000313" key="1">
    <source>
        <dbReference type="EMBL" id="VIO93368.1"/>
    </source>
</evidence>
<evidence type="ECO:0000313" key="2">
    <source>
        <dbReference type="Proteomes" id="UP000006672"/>
    </source>
</evidence>
<protein>
    <submittedName>
        <fullName evidence="3">Bm2220</fullName>
    </submittedName>
</protein>
<name>A0A4E9FBD3_BRUMA</name>
<proteinExistence type="predicted"/>
<accession>A0A4E9FBD3</accession>
<keyword evidence="2" id="KW-1185">Reference proteome</keyword>
<dbReference type="KEGG" id="bmy:BM_BM2220"/>
<dbReference type="AlphaFoldDB" id="A0A4E9FBD3"/>
<sequence>MISLLQERLCLGNSILTPYWLPSDDPIGQRCYMHLRKRYQMLDQLMRESNSLLLLCMAKHSESFNEDQKQQHCDHLLLEMVNVLRDNDGNPLLTKCFQGSKRSERQCGPLRQCCSAYDRCKELVKQSFITKQKQILIHEIQFAAKECKEGIYQLNNATESINKATISENSSTLITFTNQPDKDDLLESYLRHSPSQWHTFLKNILVKEAQNTSIFRGYDTVRYYGPKAGKNDDYYRILPNRTDEIEELNNTEHKNDIKEYQIGKKQEMHPKQTEEEYDGNYCDSYIKCRRKVEKTMDRCQMVWNSVNRIPLLSTATLLEMGDRCVSRGDNSFTELYKLAIERDSELHGCLKMYQDQTNELATCPDTNRIHWQWSSDILQNITSNADCLAQVNLVQFECAQLNKCCSNFHRCRDETLDAKSELRIELLTVKLIIKYHECIRHQLTTMATSSLISDKF</sequence>
<dbReference type="GeneID" id="6095994"/>
<dbReference type="CTD" id="6095994"/>
<gene>
    <name evidence="1" type="primary">Bm2220</name>
    <name evidence="1" type="ORF">BM_BM2220</name>
</gene>
<evidence type="ECO:0000313" key="3">
    <source>
        <dbReference type="WBParaSite" id="Bm2220.1"/>
    </source>
</evidence>
<dbReference type="OrthoDB" id="5794013at2759"/>
<dbReference type="RefSeq" id="XP_042934244.1">
    <property type="nucleotide sequence ID" value="XM_043078310.1"/>
</dbReference>
<reference evidence="2" key="1">
    <citation type="journal article" date="2007" name="Science">
        <title>Draft genome of the filarial nematode parasite Brugia malayi.</title>
        <authorList>
            <person name="Ghedin E."/>
            <person name="Wang S."/>
            <person name="Spiro D."/>
            <person name="Caler E."/>
            <person name="Zhao Q."/>
            <person name="Crabtree J."/>
            <person name="Allen J.E."/>
            <person name="Delcher A.L."/>
            <person name="Guiliano D.B."/>
            <person name="Miranda-Saavedra D."/>
            <person name="Angiuoli S.V."/>
            <person name="Creasy T."/>
            <person name="Amedeo P."/>
            <person name="Haas B."/>
            <person name="El-Sayed N.M."/>
            <person name="Wortman J.R."/>
            <person name="Feldblyum T."/>
            <person name="Tallon L."/>
            <person name="Schatz M."/>
            <person name="Shumway M."/>
            <person name="Koo H."/>
            <person name="Salzberg S.L."/>
            <person name="Schobel S."/>
            <person name="Pertea M."/>
            <person name="Pop M."/>
            <person name="White O."/>
            <person name="Barton G.J."/>
            <person name="Carlow C.K."/>
            <person name="Crawford M.J."/>
            <person name="Daub J."/>
            <person name="Dimmic M.W."/>
            <person name="Estes C.F."/>
            <person name="Foster J.M."/>
            <person name="Ganatra M."/>
            <person name="Gregory W.F."/>
            <person name="Johnson N.M."/>
            <person name="Jin J."/>
            <person name="Komuniecki R."/>
            <person name="Korf I."/>
            <person name="Kumar S."/>
            <person name="Laney S."/>
            <person name="Li B.W."/>
            <person name="Li W."/>
            <person name="Lindblom T.H."/>
            <person name="Lustigman S."/>
            <person name="Ma D."/>
            <person name="Maina C.V."/>
            <person name="Martin D.M."/>
            <person name="McCarter J.P."/>
            <person name="McReynolds L."/>
            <person name="Mitreva M."/>
            <person name="Nutman T.B."/>
            <person name="Parkinson J."/>
            <person name="Peregrin-Alvarez J.M."/>
            <person name="Poole C."/>
            <person name="Ren Q."/>
            <person name="Saunders L."/>
            <person name="Sluder A.E."/>
            <person name="Smith K."/>
            <person name="Stanke M."/>
            <person name="Unnasch T.R."/>
            <person name="Ware J."/>
            <person name="Wei A.D."/>
            <person name="Weil G."/>
            <person name="Williams D.J."/>
            <person name="Zhang Y."/>
            <person name="Williams S.A."/>
            <person name="Fraser-Liggett C."/>
            <person name="Slatko B."/>
            <person name="Blaxter M.L."/>
            <person name="Scott A.L."/>
        </authorList>
    </citation>
    <scope>NUCLEOTIDE SEQUENCE</scope>
    <source>
        <strain evidence="2">FR3</strain>
    </source>
</reference>
<dbReference type="EMBL" id="CAAKNF010000193">
    <property type="protein sequence ID" value="VIO93368.1"/>
    <property type="molecule type" value="Genomic_DNA"/>
</dbReference>
<dbReference type="WBParaSite" id="Bm2220.1">
    <property type="protein sequence ID" value="Bm2220.1"/>
    <property type="gene ID" value="WBGene00222481"/>
</dbReference>
<accession>A0A8L7SXT3</accession>
<reference evidence="3" key="3">
    <citation type="submission" date="2022-04" db="UniProtKB">
        <authorList>
            <consortium name="WormBaseParasite"/>
        </authorList>
    </citation>
    <scope>IDENTIFICATION</scope>
</reference>
<reference evidence="1" key="2">
    <citation type="submission" date="2019-04" db="EMBL/GenBank/DDBJ databases">
        <authorList>
            <person name="Howe K."/>
            <person name="Paulini M."/>
            <person name="Williams G."/>
        </authorList>
    </citation>
    <scope>NUCLEOTIDE SEQUENCE [LARGE SCALE GENOMIC DNA]</scope>
    <source>
        <strain evidence="1">FR3</strain>
    </source>
</reference>
<organism evidence="1">
    <name type="scientific">Brugia malayi</name>
    <name type="common">Filarial nematode worm</name>
    <dbReference type="NCBI Taxonomy" id="6279"/>
    <lineage>
        <taxon>Eukaryota</taxon>
        <taxon>Metazoa</taxon>
        <taxon>Ecdysozoa</taxon>
        <taxon>Nematoda</taxon>
        <taxon>Chromadorea</taxon>
        <taxon>Rhabditida</taxon>
        <taxon>Spirurina</taxon>
        <taxon>Spiruromorpha</taxon>
        <taxon>Filarioidea</taxon>
        <taxon>Onchocercidae</taxon>
        <taxon>Brugia</taxon>
    </lineage>
</organism>
<dbReference type="Proteomes" id="UP000006672">
    <property type="component" value="Unassembled WGS sequence"/>
</dbReference>